<reference evidence="2" key="1">
    <citation type="submission" date="2023-10" db="EMBL/GenBank/DDBJ databases">
        <title>Genome assembly of Pristionchus species.</title>
        <authorList>
            <person name="Yoshida K."/>
            <person name="Sommer R.J."/>
        </authorList>
    </citation>
    <scope>NUCLEOTIDE SEQUENCE</scope>
    <source>
        <strain evidence="2">RS5133</strain>
    </source>
</reference>
<accession>A0AAV5WTV1</accession>
<feature type="region of interest" description="Disordered" evidence="1">
    <location>
        <begin position="209"/>
        <end position="257"/>
    </location>
</feature>
<comment type="caution">
    <text evidence="2">The sequence shown here is derived from an EMBL/GenBank/DDBJ whole genome shotgun (WGS) entry which is preliminary data.</text>
</comment>
<organism evidence="2 3">
    <name type="scientific">Pristionchus fissidentatus</name>
    <dbReference type="NCBI Taxonomy" id="1538716"/>
    <lineage>
        <taxon>Eukaryota</taxon>
        <taxon>Metazoa</taxon>
        <taxon>Ecdysozoa</taxon>
        <taxon>Nematoda</taxon>
        <taxon>Chromadorea</taxon>
        <taxon>Rhabditida</taxon>
        <taxon>Rhabditina</taxon>
        <taxon>Diplogasteromorpha</taxon>
        <taxon>Diplogasteroidea</taxon>
        <taxon>Neodiplogasteridae</taxon>
        <taxon>Pristionchus</taxon>
    </lineage>
</organism>
<protein>
    <submittedName>
        <fullName evidence="2">Uncharacterized protein</fullName>
    </submittedName>
</protein>
<evidence type="ECO:0000313" key="3">
    <source>
        <dbReference type="Proteomes" id="UP001432322"/>
    </source>
</evidence>
<evidence type="ECO:0000256" key="1">
    <source>
        <dbReference type="SAM" id="MobiDB-lite"/>
    </source>
</evidence>
<gene>
    <name evidence="2" type="ORF">PFISCL1PPCAC_25357</name>
</gene>
<name>A0AAV5WTV1_9BILA</name>
<dbReference type="AlphaFoldDB" id="A0AAV5WTV1"/>
<dbReference type="Proteomes" id="UP001432322">
    <property type="component" value="Unassembled WGS sequence"/>
</dbReference>
<dbReference type="EMBL" id="BTSY01000006">
    <property type="protein sequence ID" value="GMT34060.1"/>
    <property type="molecule type" value="Genomic_DNA"/>
</dbReference>
<feature type="non-terminal residue" evidence="2">
    <location>
        <position position="1"/>
    </location>
</feature>
<proteinExistence type="predicted"/>
<sequence length="257" mass="28414">ATTQHTDVPTEAGASMTVSLYVGDIDLPNNGRRKRDVDDQGRCMPLDEVTKSVSQTLSKLSEQSSVKRVRFITYAGNATISDEMDLDVGQTFLKNVQMKKDGADPKQSSSMKMFADKKRPNEELVHYMPCNTTYNGHEEDFKESGSVMNTLNKEKDSKVTIVSRTMDADQIIDNFNLDDQSAEQVHIVDKHEDPENIADVVSDIIEDDTRTTVAGQTFPPKTTTTRRPKTKPTESPPVTTGEPTTEKHTLAGTTEGA</sequence>
<keyword evidence="3" id="KW-1185">Reference proteome</keyword>
<feature type="non-terminal residue" evidence="2">
    <location>
        <position position="257"/>
    </location>
</feature>
<evidence type="ECO:0000313" key="2">
    <source>
        <dbReference type="EMBL" id="GMT34060.1"/>
    </source>
</evidence>